<feature type="signal peptide" evidence="2">
    <location>
        <begin position="1"/>
        <end position="18"/>
    </location>
</feature>
<evidence type="ECO:0000256" key="1">
    <source>
        <dbReference type="ARBA" id="ARBA00022729"/>
    </source>
</evidence>
<dbReference type="EMBL" id="CP049057">
    <property type="protein sequence ID" value="QIE59661.1"/>
    <property type="molecule type" value="Genomic_DNA"/>
</dbReference>
<name>A0A6G6GPL9_9FLAO</name>
<dbReference type="KEGG" id="mgel:G5B37_08810"/>
<evidence type="ECO:0000259" key="4">
    <source>
        <dbReference type="Pfam" id="PF18962"/>
    </source>
</evidence>
<dbReference type="NCBIfam" id="TIGR04183">
    <property type="entry name" value="Por_Secre_tail"/>
    <property type="match status" value="1"/>
</dbReference>
<gene>
    <name evidence="5" type="ORF">G5B37_08810</name>
</gene>
<dbReference type="Proteomes" id="UP000505306">
    <property type="component" value="Chromosome"/>
</dbReference>
<dbReference type="Gene3D" id="2.70.70.10">
    <property type="entry name" value="Glucose Permease (Domain IIA)"/>
    <property type="match status" value="1"/>
</dbReference>
<dbReference type="RefSeq" id="WP_164679674.1">
    <property type="nucleotide sequence ID" value="NZ_CP049057.1"/>
</dbReference>
<dbReference type="InterPro" id="IPR016047">
    <property type="entry name" value="M23ase_b-sheet_dom"/>
</dbReference>
<accession>A0A6G6GPL9</accession>
<dbReference type="AlphaFoldDB" id="A0A6G6GPL9"/>
<evidence type="ECO:0000313" key="5">
    <source>
        <dbReference type="EMBL" id="QIE59661.1"/>
    </source>
</evidence>
<feature type="chain" id="PRO_5026091220" evidence="2">
    <location>
        <begin position="19"/>
        <end position="464"/>
    </location>
</feature>
<dbReference type="InterPro" id="IPR050570">
    <property type="entry name" value="Cell_wall_metabolism_enzyme"/>
</dbReference>
<dbReference type="Pfam" id="PF01551">
    <property type="entry name" value="Peptidase_M23"/>
    <property type="match status" value="1"/>
</dbReference>
<sequence length="464" mass="51652">MKTTIRLAFLALTTTLFAQNPLSKQSPSPETFHPATYVKSECITNAQRQQVREQLLINKQQILEAKPDAFRNGGGSPLFISPIKAKAGFDNPGFYIVNFQVDHDLAPNGNLTDYECNERTYDWATGNHEGTDYVIWPYPWKYMQEEVMEIVAAAPGIIIDKRDGNFDLNCDNSGNPNWNGIIIEHADGSQAWYWHFKDGAITTKAIGDTVAEGEYLGAAGSSGSSSIPHLHFEIYDASNNLIDPYEGTCNTLNSVSWWANQPDYYVPAINKISTHNSTNFDDTCGEVENTYEELNFLHGEDIVLRIFFRDIQTNSDTHIVITDPNGTTLYDYIFTSPWPNYEAAYAEWIFPTDSSWADGVYEVTATFGGTAYETIFGINTTLGVEDVATNSITMYPNPVHEKLIVESTATIEMITIVDLAGRKVLEIAPKNSLAELNLSTMSSGVYMVIITSEGKKAVKKLVKQ</sequence>
<dbReference type="CDD" id="cd12797">
    <property type="entry name" value="M23_peptidase"/>
    <property type="match status" value="1"/>
</dbReference>
<dbReference type="SUPFAM" id="SSF51261">
    <property type="entry name" value="Duplicated hybrid motif"/>
    <property type="match status" value="1"/>
</dbReference>
<dbReference type="PANTHER" id="PTHR21666">
    <property type="entry name" value="PEPTIDASE-RELATED"/>
    <property type="match status" value="1"/>
</dbReference>
<feature type="domain" description="Secretion system C-terminal sorting" evidence="4">
    <location>
        <begin position="394"/>
        <end position="462"/>
    </location>
</feature>
<feature type="domain" description="M23ase beta-sheet core" evidence="3">
    <location>
        <begin position="149"/>
        <end position="238"/>
    </location>
</feature>
<organism evidence="5 6">
    <name type="scientific">Rasiella rasia</name>
    <dbReference type="NCBI Taxonomy" id="2744027"/>
    <lineage>
        <taxon>Bacteria</taxon>
        <taxon>Pseudomonadati</taxon>
        <taxon>Bacteroidota</taxon>
        <taxon>Flavobacteriia</taxon>
        <taxon>Flavobacteriales</taxon>
        <taxon>Flavobacteriaceae</taxon>
        <taxon>Rasiella</taxon>
    </lineage>
</organism>
<dbReference type="Pfam" id="PF18962">
    <property type="entry name" value="Por_Secre_tail"/>
    <property type="match status" value="1"/>
</dbReference>
<evidence type="ECO:0000259" key="3">
    <source>
        <dbReference type="Pfam" id="PF01551"/>
    </source>
</evidence>
<proteinExistence type="predicted"/>
<dbReference type="InterPro" id="IPR026444">
    <property type="entry name" value="Secre_tail"/>
</dbReference>
<dbReference type="GO" id="GO:0004222">
    <property type="term" value="F:metalloendopeptidase activity"/>
    <property type="evidence" value="ECO:0007669"/>
    <property type="project" value="TreeGrafter"/>
</dbReference>
<evidence type="ECO:0000256" key="2">
    <source>
        <dbReference type="SAM" id="SignalP"/>
    </source>
</evidence>
<reference evidence="5 6" key="1">
    <citation type="submission" date="2020-02" db="EMBL/GenBank/DDBJ databases">
        <title>Complete genome sequence of Flavobacteriaceae bacterium.</title>
        <authorList>
            <person name="Kim S.-J."/>
            <person name="Kim Y.-S."/>
            <person name="Kim K.-H."/>
        </authorList>
    </citation>
    <scope>NUCLEOTIDE SEQUENCE [LARGE SCALE GENOMIC DNA]</scope>
    <source>
        <strain evidence="5 6">RR4-40</strain>
    </source>
</reference>
<dbReference type="InterPro" id="IPR011055">
    <property type="entry name" value="Dup_hybrid_motif"/>
</dbReference>
<dbReference type="PANTHER" id="PTHR21666:SF270">
    <property type="entry name" value="MUREIN HYDROLASE ACTIVATOR ENVC"/>
    <property type="match status" value="1"/>
</dbReference>
<protein>
    <submittedName>
        <fullName evidence="5">T9SS type A sorting domain-containing protein</fullName>
    </submittedName>
</protein>
<keyword evidence="6" id="KW-1185">Reference proteome</keyword>
<keyword evidence="1 2" id="KW-0732">Signal</keyword>
<evidence type="ECO:0000313" key="6">
    <source>
        <dbReference type="Proteomes" id="UP000505306"/>
    </source>
</evidence>